<dbReference type="Pfam" id="PF13579">
    <property type="entry name" value="Glyco_trans_4_4"/>
    <property type="match status" value="1"/>
</dbReference>
<keyword evidence="1 5" id="KW-0328">Glycosyltransferase</keyword>
<comment type="caution">
    <text evidence="5">The sequence shown here is derived from an EMBL/GenBank/DDBJ whole genome shotgun (WGS) entry which is preliminary data.</text>
</comment>
<feature type="domain" description="Glycosyl transferase family 1" evidence="3">
    <location>
        <begin position="189"/>
        <end position="335"/>
    </location>
</feature>
<dbReference type="EMBL" id="JBHSDK010000016">
    <property type="protein sequence ID" value="MFC4336158.1"/>
    <property type="molecule type" value="Genomic_DNA"/>
</dbReference>
<dbReference type="GO" id="GO:0016757">
    <property type="term" value="F:glycosyltransferase activity"/>
    <property type="evidence" value="ECO:0007669"/>
    <property type="project" value="UniProtKB-KW"/>
</dbReference>
<proteinExistence type="predicted"/>
<dbReference type="InterPro" id="IPR028098">
    <property type="entry name" value="Glyco_trans_4-like_N"/>
</dbReference>
<dbReference type="PANTHER" id="PTHR45947">
    <property type="entry name" value="SULFOQUINOVOSYL TRANSFERASE SQD2"/>
    <property type="match status" value="1"/>
</dbReference>
<dbReference type="Gene3D" id="3.40.50.2000">
    <property type="entry name" value="Glycogen Phosphorylase B"/>
    <property type="match status" value="2"/>
</dbReference>
<organism evidence="5 6">
    <name type="scientific">Salininema proteolyticum</name>
    <dbReference type="NCBI Taxonomy" id="1607685"/>
    <lineage>
        <taxon>Bacteria</taxon>
        <taxon>Bacillati</taxon>
        <taxon>Actinomycetota</taxon>
        <taxon>Actinomycetes</taxon>
        <taxon>Glycomycetales</taxon>
        <taxon>Glycomycetaceae</taxon>
        <taxon>Salininema</taxon>
    </lineage>
</organism>
<evidence type="ECO:0000259" key="3">
    <source>
        <dbReference type="Pfam" id="PF00534"/>
    </source>
</evidence>
<evidence type="ECO:0000259" key="4">
    <source>
        <dbReference type="Pfam" id="PF13579"/>
    </source>
</evidence>
<name>A0ABV8U0E9_9ACTN</name>
<evidence type="ECO:0000256" key="1">
    <source>
        <dbReference type="ARBA" id="ARBA00022676"/>
    </source>
</evidence>
<evidence type="ECO:0000256" key="2">
    <source>
        <dbReference type="ARBA" id="ARBA00022679"/>
    </source>
</evidence>
<dbReference type="Proteomes" id="UP001595823">
    <property type="component" value="Unassembled WGS sequence"/>
</dbReference>
<evidence type="ECO:0000313" key="6">
    <source>
        <dbReference type="Proteomes" id="UP001595823"/>
    </source>
</evidence>
<accession>A0ABV8U0E9</accession>
<dbReference type="InterPro" id="IPR050194">
    <property type="entry name" value="Glycosyltransferase_grp1"/>
</dbReference>
<sequence>MNRRRTALVLGPSTGGIGTHVASIAKGLAEHGDAVTVVGPEETDERFGFRASGVRFLPVPIAAKPSPGLGLSLASAHRALHGANGRGFDIVHAHGLTAGVTAMAVRPRGAAFVTTWHNQLITSGLKRKVSDAVETGLARGVDVALAASSDLQQHLTEIGARDARLAPVAAPPRRAEGDAVAIRSELGSGPRPVIVSVGRLHEQKDYETLVAAARRWKDVDPRPIVAIAGSGPEHDGLQSLIDSTGADVRLLGHRTDVADLLAAADLAVVTSRWEARQLFAQEVMQAGIPLVATRTGGIPELVGEAALLFEVGDVDALDRAVRGLLDDPEARKARASQSLEQAATWPDEDDTVAALDALYRELSGR</sequence>
<dbReference type="InterPro" id="IPR001296">
    <property type="entry name" value="Glyco_trans_1"/>
</dbReference>
<protein>
    <submittedName>
        <fullName evidence="5">Glycosyltransferase family 4 protein</fullName>
        <ecNumber evidence="5">2.4.-.-</ecNumber>
    </submittedName>
</protein>
<reference evidence="6" key="1">
    <citation type="journal article" date="2019" name="Int. J. Syst. Evol. Microbiol.">
        <title>The Global Catalogue of Microorganisms (GCM) 10K type strain sequencing project: providing services to taxonomists for standard genome sequencing and annotation.</title>
        <authorList>
            <consortium name="The Broad Institute Genomics Platform"/>
            <consortium name="The Broad Institute Genome Sequencing Center for Infectious Disease"/>
            <person name="Wu L."/>
            <person name="Ma J."/>
        </authorList>
    </citation>
    <scope>NUCLEOTIDE SEQUENCE [LARGE SCALE GENOMIC DNA]</scope>
    <source>
        <strain evidence="6">IBRC-M 10908</strain>
    </source>
</reference>
<dbReference type="EC" id="2.4.-.-" evidence="5"/>
<gene>
    <name evidence="5" type="ORF">ACFPET_13195</name>
</gene>
<dbReference type="CDD" id="cd03801">
    <property type="entry name" value="GT4_PimA-like"/>
    <property type="match status" value="1"/>
</dbReference>
<dbReference type="Pfam" id="PF00534">
    <property type="entry name" value="Glycos_transf_1"/>
    <property type="match status" value="1"/>
</dbReference>
<evidence type="ECO:0000313" key="5">
    <source>
        <dbReference type="EMBL" id="MFC4336158.1"/>
    </source>
</evidence>
<feature type="domain" description="Glycosyltransferase subfamily 4-like N-terminal" evidence="4">
    <location>
        <begin position="15"/>
        <end position="168"/>
    </location>
</feature>
<dbReference type="PANTHER" id="PTHR45947:SF3">
    <property type="entry name" value="SULFOQUINOVOSYL TRANSFERASE SQD2"/>
    <property type="match status" value="1"/>
</dbReference>
<dbReference type="SUPFAM" id="SSF53756">
    <property type="entry name" value="UDP-Glycosyltransferase/glycogen phosphorylase"/>
    <property type="match status" value="1"/>
</dbReference>
<keyword evidence="6" id="KW-1185">Reference proteome</keyword>
<keyword evidence="2 5" id="KW-0808">Transferase</keyword>
<dbReference type="RefSeq" id="WP_380621767.1">
    <property type="nucleotide sequence ID" value="NZ_JBHSDK010000016.1"/>
</dbReference>